<comment type="caution">
    <text evidence="2">The sequence shown here is derived from an EMBL/GenBank/DDBJ whole genome shotgun (WGS) entry which is preliminary data.</text>
</comment>
<protein>
    <submittedName>
        <fullName evidence="2">Uncharacterized protein</fullName>
    </submittedName>
</protein>
<reference evidence="2 3" key="1">
    <citation type="submission" date="2019-04" db="EMBL/GenBank/DDBJ databases">
        <title>Annotation for the trematode Fasciola gigantica.</title>
        <authorList>
            <person name="Choi Y.-J."/>
        </authorList>
    </citation>
    <scope>NUCLEOTIDE SEQUENCE [LARGE SCALE GENOMIC DNA]</scope>
    <source>
        <strain evidence="2">Uganda_cow_1</strain>
    </source>
</reference>
<dbReference type="EMBL" id="SUNJ01012482">
    <property type="protein sequence ID" value="TPP58013.1"/>
    <property type="molecule type" value="Genomic_DNA"/>
</dbReference>
<gene>
    <name evidence="2" type="ORF">FGIG_09727</name>
</gene>
<evidence type="ECO:0000313" key="2">
    <source>
        <dbReference type="EMBL" id="TPP58013.1"/>
    </source>
</evidence>
<feature type="compositionally biased region" description="Acidic residues" evidence="1">
    <location>
        <begin position="107"/>
        <end position="116"/>
    </location>
</feature>
<feature type="region of interest" description="Disordered" evidence="1">
    <location>
        <begin position="71"/>
        <end position="134"/>
    </location>
</feature>
<name>A0A504YAK0_FASGI</name>
<proteinExistence type="predicted"/>
<sequence length="134" mass="14447">MHNPRIYHHASHLQSLNFTSVGSTTDGTGWYGSGCSPQPILTNNIMDPTDTGRTTTQRIYSDVSIRCDSQQSCRPAVVLDDDDDADGEYDGDDMNADDLDSCSAGGGDEDDDEEEEDHSHGPARRGPINRGTAA</sequence>
<organism evidence="2 3">
    <name type="scientific">Fasciola gigantica</name>
    <name type="common">Giant liver fluke</name>
    <dbReference type="NCBI Taxonomy" id="46835"/>
    <lineage>
        <taxon>Eukaryota</taxon>
        <taxon>Metazoa</taxon>
        <taxon>Spiralia</taxon>
        <taxon>Lophotrochozoa</taxon>
        <taxon>Platyhelminthes</taxon>
        <taxon>Trematoda</taxon>
        <taxon>Digenea</taxon>
        <taxon>Plagiorchiida</taxon>
        <taxon>Echinostomata</taxon>
        <taxon>Echinostomatoidea</taxon>
        <taxon>Fasciolidae</taxon>
        <taxon>Fasciola</taxon>
    </lineage>
</organism>
<dbReference type="AlphaFoldDB" id="A0A504YAK0"/>
<accession>A0A504YAK0</accession>
<dbReference type="Proteomes" id="UP000316759">
    <property type="component" value="Unassembled WGS sequence"/>
</dbReference>
<evidence type="ECO:0000313" key="3">
    <source>
        <dbReference type="Proteomes" id="UP000316759"/>
    </source>
</evidence>
<evidence type="ECO:0000256" key="1">
    <source>
        <dbReference type="SAM" id="MobiDB-lite"/>
    </source>
</evidence>
<keyword evidence="3" id="KW-1185">Reference proteome</keyword>
<feature type="compositionally biased region" description="Acidic residues" evidence="1">
    <location>
        <begin position="79"/>
        <end position="100"/>
    </location>
</feature>